<evidence type="ECO:0000256" key="4">
    <source>
        <dbReference type="ARBA" id="ARBA00022777"/>
    </source>
</evidence>
<dbReference type="InterPro" id="IPR000719">
    <property type="entry name" value="Prot_kinase_dom"/>
</dbReference>
<keyword evidence="2" id="KW-0808">Transferase</keyword>
<proteinExistence type="predicted"/>
<evidence type="ECO:0000256" key="7">
    <source>
        <dbReference type="SAM" id="SignalP"/>
    </source>
</evidence>
<dbReference type="Pfam" id="PF07714">
    <property type="entry name" value="PK_Tyr_Ser-Thr"/>
    <property type="match status" value="1"/>
</dbReference>
<keyword evidence="1" id="KW-0723">Serine/threonine-protein kinase</keyword>
<evidence type="ECO:0000259" key="8">
    <source>
        <dbReference type="PROSITE" id="PS50011"/>
    </source>
</evidence>
<keyword evidence="3 6" id="KW-0547">Nucleotide-binding</keyword>
<dbReference type="SMART" id="SM00220">
    <property type="entry name" value="S_TKc"/>
    <property type="match status" value="1"/>
</dbReference>
<dbReference type="EMBL" id="OZ023711">
    <property type="protein sequence ID" value="CAK9859177.1"/>
    <property type="molecule type" value="Genomic_DNA"/>
</dbReference>
<dbReference type="InterPro" id="IPR025886">
    <property type="entry name" value="PP2-like"/>
</dbReference>
<dbReference type="SUPFAM" id="SSF56112">
    <property type="entry name" value="Protein kinase-like (PK-like)"/>
    <property type="match status" value="1"/>
</dbReference>
<dbReference type="PROSITE" id="PS50011">
    <property type="entry name" value="PROTEIN_KINASE_DOM"/>
    <property type="match status" value="1"/>
</dbReference>
<dbReference type="Proteomes" id="UP001497522">
    <property type="component" value="Chromosome 10"/>
</dbReference>
<name>A0ABP1A9F6_9BRYO</name>
<dbReference type="InterPro" id="IPR011009">
    <property type="entry name" value="Kinase-like_dom_sf"/>
</dbReference>
<dbReference type="InterPro" id="IPR051681">
    <property type="entry name" value="Ser/Thr_Kinases-Pseudokinases"/>
</dbReference>
<dbReference type="Pfam" id="PF14299">
    <property type="entry name" value="PP2"/>
    <property type="match status" value="1"/>
</dbReference>
<keyword evidence="7" id="KW-0732">Signal</keyword>
<reference evidence="9" key="1">
    <citation type="submission" date="2024-03" db="EMBL/GenBank/DDBJ databases">
        <authorList>
            <consortium name="ELIXIR-Norway"/>
            <consortium name="Elixir Norway"/>
        </authorList>
    </citation>
    <scope>NUCLEOTIDE SEQUENCE</scope>
</reference>
<evidence type="ECO:0000313" key="10">
    <source>
        <dbReference type="Proteomes" id="UP001497522"/>
    </source>
</evidence>
<feature type="chain" id="PRO_5045474086" description="Protein kinase domain-containing protein" evidence="7">
    <location>
        <begin position="18"/>
        <end position="820"/>
    </location>
</feature>
<dbReference type="PANTHER" id="PTHR44329:SF260">
    <property type="entry name" value="PROTEIN KINASE DOMAIN-CONTAINING PROTEIN"/>
    <property type="match status" value="1"/>
</dbReference>
<dbReference type="PROSITE" id="PS00108">
    <property type="entry name" value="PROTEIN_KINASE_ST"/>
    <property type="match status" value="1"/>
</dbReference>
<dbReference type="InterPro" id="IPR008271">
    <property type="entry name" value="Ser/Thr_kinase_AS"/>
</dbReference>
<dbReference type="Gene3D" id="1.10.510.10">
    <property type="entry name" value="Transferase(Phosphotransferase) domain 1"/>
    <property type="match status" value="1"/>
</dbReference>
<evidence type="ECO:0000256" key="6">
    <source>
        <dbReference type="PROSITE-ProRule" id="PRU10141"/>
    </source>
</evidence>
<keyword evidence="10" id="KW-1185">Reference proteome</keyword>
<sequence length="820" mass="93167">MGFLSSIWSFFTTKVCACMRSSVPGERPVDLDQIQLNDDLDQVQLNDELDQVHLNEELHQVQLNDELDQIQLNEELCRYLQNILVDIRIILDDAGKGLSTSKRDDGERALKELDLVVKRAESLMGKCMCKDSAWLDAAITLANIKEEVLEIQLELSWWANMVEIASVQDLDSGESVVQNAVKAMRKQSALFEELVKEGSSLQRAAEADKKNLVSKLLRVKEEHAKEGDHEYVLSVYLLSQMKEDIHIVEMVRSKLKDVTLGKCLGKGTYGVVNEVTWLERKCAVKSVDTLGKEVTTLSSCNHPHIVQFLWDWEEHGETCIIMERLPQNLERHIEVQAQKRGGQPFELHVAIDIMLQVAKAMQYLHRNKIVHRDLKTSNILVDDSTEGYVLVKLADFGLAKTYNKTQTVRTQTAGGTTCYAAPEVDLHKDAVIHGKKIIKFLSKADVWSFAMVCSEILTGIIPFQGMDVKQSQIHDKISEPNFRPLLPNDSCFDYLRFCITSCWSHDQEKRPNFSTICQMLKLAKMLSLGVTSFDTCKSLFSRNPPVWMDPKNEDLEIRFVSASMIGQDYLEYRSPLKYCSPLLGEPWLDVVNTTRPLSQGGVHDAGQAYWIDEPTGGVCYSVAARGLYIANNGNEEYWKWIVQKNCLGARSKEVAHLQKVCWLQLVGLIDWPLLPGAYTLSWRLQLTPEAYRVGNHGWLKHPVVFELGFINTTPFKQTTRYLANEDVERQEKVGTNLTPVRLVEDNWFEYDVGEINIMDSGEKPNFYFYMIEINPDNGLWKYELLVDGVVLRPTSLAKTIGQSLSIGELAERHKNKIVAS</sequence>
<dbReference type="PANTHER" id="PTHR44329">
    <property type="entry name" value="SERINE/THREONINE-PROTEIN KINASE TNNI3K-RELATED"/>
    <property type="match status" value="1"/>
</dbReference>
<feature type="signal peptide" evidence="7">
    <location>
        <begin position="1"/>
        <end position="17"/>
    </location>
</feature>
<evidence type="ECO:0000256" key="2">
    <source>
        <dbReference type="ARBA" id="ARBA00022679"/>
    </source>
</evidence>
<keyword evidence="5 6" id="KW-0067">ATP-binding</keyword>
<evidence type="ECO:0000256" key="5">
    <source>
        <dbReference type="ARBA" id="ARBA00022840"/>
    </source>
</evidence>
<feature type="binding site" evidence="6">
    <location>
        <position position="285"/>
    </location>
    <ligand>
        <name>ATP</name>
        <dbReference type="ChEBI" id="CHEBI:30616"/>
    </ligand>
</feature>
<organism evidence="9 10">
    <name type="scientific">Sphagnum jensenii</name>
    <dbReference type="NCBI Taxonomy" id="128206"/>
    <lineage>
        <taxon>Eukaryota</taxon>
        <taxon>Viridiplantae</taxon>
        <taxon>Streptophyta</taxon>
        <taxon>Embryophyta</taxon>
        <taxon>Bryophyta</taxon>
        <taxon>Sphagnophytina</taxon>
        <taxon>Sphagnopsida</taxon>
        <taxon>Sphagnales</taxon>
        <taxon>Sphagnaceae</taxon>
        <taxon>Sphagnum</taxon>
    </lineage>
</organism>
<evidence type="ECO:0000313" key="9">
    <source>
        <dbReference type="EMBL" id="CAK9859177.1"/>
    </source>
</evidence>
<gene>
    <name evidence="9" type="ORF">CSSPJE1EN2_LOCUS2172</name>
</gene>
<feature type="domain" description="Protein kinase" evidence="8">
    <location>
        <begin position="258"/>
        <end position="522"/>
    </location>
</feature>
<accession>A0ABP1A9F6</accession>
<dbReference type="InterPro" id="IPR017441">
    <property type="entry name" value="Protein_kinase_ATP_BS"/>
</dbReference>
<evidence type="ECO:0000256" key="3">
    <source>
        <dbReference type="ARBA" id="ARBA00022741"/>
    </source>
</evidence>
<dbReference type="InterPro" id="IPR001245">
    <property type="entry name" value="Ser-Thr/Tyr_kinase_cat_dom"/>
</dbReference>
<dbReference type="PROSITE" id="PS00107">
    <property type="entry name" value="PROTEIN_KINASE_ATP"/>
    <property type="match status" value="1"/>
</dbReference>
<evidence type="ECO:0000256" key="1">
    <source>
        <dbReference type="ARBA" id="ARBA00022527"/>
    </source>
</evidence>
<protein>
    <recommendedName>
        <fullName evidence="8">Protein kinase domain-containing protein</fullName>
    </recommendedName>
</protein>
<keyword evidence="4" id="KW-0418">Kinase</keyword>